<keyword evidence="3" id="KW-1185">Reference proteome</keyword>
<reference evidence="2" key="1">
    <citation type="journal article" date="2022" name="bioRxiv">
        <title>Sequencing and chromosome-scale assembly of the giantPleurodeles waltlgenome.</title>
        <authorList>
            <person name="Brown T."/>
            <person name="Elewa A."/>
            <person name="Iarovenko S."/>
            <person name="Subramanian E."/>
            <person name="Araus A.J."/>
            <person name="Petzold A."/>
            <person name="Susuki M."/>
            <person name="Suzuki K.-i.T."/>
            <person name="Hayashi T."/>
            <person name="Toyoda A."/>
            <person name="Oliveira C."/>
            <person name="Osipova E."/>
            <person name="Leigh N.D."/>
            <person name="Simon A."/>
            <person name="Yun M.H."/>
        </authorList>
    </citation>
    <scope>NUCLEOTIDE SEQUENCE</scope>
    <source>
        <strain evidence="2">20211129_DDA</strain>
        <tissue evidence="2">Liver</tissue>
    </source>
</reference>
<evidence type="ECO:0000313" key="2">
    <source>
        <dbReference type="EMBL" id="KAJ1168581.1"/>
    </source>
</evidence>
<gene>
    <name evidence="2" type="ORF">NDU88_000501</name>
</gene>
<proteinExistence type="predicted"/>
<dbReference type="AlphaFoldDB" id="A0AAV7SX69"/>
<dbReference type="Proteomes" id="UP001066276">
    <property type="component" value="Chromosome 4_1"/>
</dbReference>
<evidence type="ECO:0000256" key="1">
    <source>
        <dbReference type="SAM" id="MobiDB-lite"/>
    </source>
</evidence>
<protein>
    <submittedName>
        <fullName evidence="2">Uncharacterized protein</fullName>
    </submittedName>
</protein>
<sequence>MSGAPPEKWWLLQGGVMCSAPPEKWRLLQEGVMSSALPVGVAPPRGRHEQCPTGEVAAPPRGRHEQCRTGEVVAPPRGHDEQCPTGEVRLLQEGVMSSAPPEESGGRRCTDCFPDPIDDRWPCTKAKCMHAWHMQV</sequence>
<dbReference type="EMBL" id="JANPWB010000007">
    <property type="protein sequence ID" value="KAJ1168581.1"/>
    <property type="molecule type" value="Genomic_DNA"/>
</dbReference>
<organism evidence="2 3">
    <name type="scientific">Pleurodeles waltl</name>
    <name type="common">Iberian ribbed newt</name>
    <dbReference type="NCBI Taxonomy" id="8319"/>
    <lineage>
        <taxon>Eukaryota</taxon>
        <taxon>Metazoa</taxon>
        <taxon>Chordata</taxon>
        <taxon>Craniata</taxon>
        <taxon>Vertebrata</taxon>
        <taxon>Euteleostomi</taxon>
        <taxon>Amphibia</taxon>
        <taxon>Batrachia</taxon>
        <taxon>Caudata</taxon>
        <taxon>Salamandroidea</taxon>
        <taxon>Salamandridae</taxon>
        <taxon>Pleurodelinae</taxon>
        <taxon>Pleurodeles</taxon>
    </lineage>
</organism>
<feature type="region of interest" description="Disordered" evidence="1">
    <location>
        <begin position="39"/>
        <end position="64"/>
    </location>
</feature>
<comment type="caution">
    <text evidence="2">The sequence shown here is derived from an EMBL/GenBank/DDBJ whole genome shotgun (WGS) entry which is preliminary data.</text>
</comment>
<accession>A0AAV7SX69</accession>
<evidence type="ECO:0000313" key="3">
    <source>
        <dbReference type="Proteomes" id="UP001066276"/>
    </source>
</evidence>
<name>A0AAV7SX69_PLEWA</name>